<keyword evidence="3" id="KW-0223">Dioxygenase</keyword>
<keyword evidence="10" id="KW-1185">Reference proteome</keyword>
<evidence type="ECO:0000256" key="1">
    <source>
        <dbReference type="ARBA" id="ARBA00007879"/>
    </source>
</evidence>
<evidence type="ECO:0000256" key="6">
    <source>
        <dbReference type="PIRSR" id="PIRSR604574-2"/>
    </source>
</evidence>
<evidence type="ECO:0000313" key="10">
    <source>
        <dbReference type="Proteomes" id="UP000054558"/>
    </source>
</evidence>
<organism evidence="9 10">
    <name type="scientific">Klebsormidium nitens</name>
    <name type="common">Green alga</name>
    <name type="synonym">Ulothrix nitens</name>
    <dbReference type="NCBI Taxonomy" id="105231"/>
    <lineage>
        <taxon>Eukaryota</taxon>
        <taxon>Viridiplantae</taxon>
        <taxon>Streptophyta</taxon>
        <taxon>Klebsormidiophyceae</taxon>
        <taxon>Klebsormidiales</taxon>
        <taxon>Klebsormidiaceae</taxon>
        <taxon>Klebsormidium</taxon>
    </lineage>
</organism>
<dbReference type="GO" id="GO:0008198">
    <property type="term" value="F:ferrous iron binding"/>
    <property type="evidence" value="ECO:0000318"/>
    <property type="project" value="GO_Central"/>
</dbReference>
<feature type="binding site" evidence="6">
    <location>
        <position position="488"/>
    </location>
    <ligand>
        <name>Fe cation</name>
        <dbReference type="ChEBI" id="CHEBI:24875"/>
        <note>catalytic</note>
    </ligand>
</feature>
<feature type="compositionally biased region" description="Gly residues" evidence="7">
    <location>
        <begin position="414"/>
        <end position="425"/>
    </location>
</feature>
<evidence type="ECO:0000256" key="3">
    <source>
        <dbReference type="ARBA" id="ARBA00022964"/>
    </source>
</evidence>
<dbReference type="Proteomes" id="UP000054558">
    <property type="component" value="Unassembled WGS sequence"/>
</dbReference>
<dbReference type="Gene3D" id="2.60.120.590">
    <property type="entry name" value="Alpha-ketoglutarate-dependent dioxygenase AlkB-like"/>
    <property type="match status" value="1"/>
</dbReference>
<dbReference type="InterPro" id="IPR005123">
    <property type="entry name" value="Oxoglu/Fe-dep_dioxygenase_dom"/>
</dbReference>
<dbReference type="Pfam" id="PF13532">
    <property type="entry name" value="2OG-FeII_Oxy_2"/>
    <property type="match status" value="1"/>
</dbReference>
<comment type="cofactor">
    <cofactor evidence="6">
        <name>Fe(2+)</name>
        <dbReference type="ChEBI" id="CHEBI:29033"/>
    </cofactor>
    <text evidence="6">Binds 1 Fe(2+) ion per subunit.</text>
</comment>
<dbReference type="PANTHER" id="PTHR16557:SF11">
    <property type="entry name" value="ALPHA-KETOGLUTARATE-DEPENDENT DIOXYGENASE ALKB"/>
    <property type="match status" value="1"/>
</dbReference>
<keyword evidence="5 6" id="KW-0408">Iron</keyword>
<feature type="binding site" evidence="6">
    <location>
        <position position="490"/>
    </location>
    <ligand>
        <name>Fe cation</name>
        <dbReference type="ChEBI" id="CHEBI:24875"/>
        <note>catalytic</note>
    </ligand>
</feature>
<comment type="similarity">
    <text evidence="1">Belongs to the alkB family.</text>
</comment>
<proteinExistence type="inferred from homology"/>
<dbReference type="STRING" id="105231.A0A1Y1I1X3"/>
<dbReference type="PANTHER" id="PTHR16557">
    <property type="entry name" value="ALKYLATED DNA REPAIR PROTEIN ALKB-RELATED"/>
    <property type="match status" value="1"/>
</dbReference>
<feature type="domain" description="Fe2OG dioxygenase" evidence="8">
    <location>
        <begin position="470"/>
        <end position="591"/>
    </location>
</feature>
<dbReference type="GO" id="GO:0005737">
    <property type="term" value="C:cytoplasm"/>
    <property type="evidence" value="ECO:0000318"/>
    <property type="project" value="GO_Central"/>
</dbReference>
<feature type="region of interest" description="Disordered" evidence="7">
    <location>
        <begin position="321"/>
        <end position="465"/>
    </location>
</feature>
<accession>A0A1Y1I1X3</accession>
<keyword evidence="2 6" id="KW-0479">Metal-binding</keyword>
<evidence type="ECO:0000256" key="5">
    <source>
        <dbReference type="ARBA" id="ARBA00023004"/>
    </source>
</evidence>
<dbReference type="OMA" id="WSTKSYD"/>
<protein>
    <submittedName>
        <fullName evidence="9">2-oxoglutarate (2OG) and Fe(II)-dependent oxygenase superfamily protein</fullName>
    </submittedName>
</protein>
<keyword evidence="4" id="KW-0560">Oxidoreductase</keyword>
<feature type="region of interest" description="Disordered" evidence="7">
    <location>
        <begin position="32"/>
        <end position="51"/>
    </location>
</feature>
<feature type="binding site" evidence="6">
    <location>
        <position position="544"/>
    </location>
    <ligand>
        <name>Fe cation</name>
        <dbReference type="ChEBI" id="CHEBI:24875"/>
        <note>catalytic</note>
    </ligand>
</feature>
<feature type="region of interest" description="Disordered" evidence="7">
    <location>
        <begin position="160"/>
        <end position="255"/>
    </location>
</feature>
<dbReference type="GO" id="GO:0035515">
    <property type="term" value="F:oxidative RNA demethylase activity"/>
    <property type="evidence" value="ECO:0000318"/>
    <property type="project" value="GO_Central"/>
</dbReference>
<evidence type="ECO:0000259" key="8">
    <source>
        <dbReference type="PROSITE" id="PS51471"/>
    </source>
</evidence>
<dbReference type="GO" id="GO:0035513">
    <property type="term" value="P:oxidative RNA demethylation"/>
    <property type="evidence" value="ECO:0000318"/>
    <property type="project" value="GO_Central"/>
</dbReference>
<dbReference type="OrthoDB" id="6614653at2759"/>
<sequence>MGRGAMGYEQASDNADGRTAFRKAEKLYKLYTERNPKSGESGKGSRKTKQEVDLSGVIDLNRIQEDGAYAEERGAQRLESGCNRPTYILHSHPGLYLVPGAIPVCKQQYWIQQALEVFPEPPNRTNHNAEYGPVKGLWGLAQKELKSQADANTVRSVKAQAERVSGTASNGGCSRLNRRAENGVRSTELEGTGSRSLTLEAESLDPGSSCSAEPVHASSRKAGASFQNGHLDAAIEGPGTTGRAESSSKITDPMLKRRPSAAKLLRKLRWATLGLQYDWSSRSYDESLPHAPFPADLADLAARLAAPAMRHLSVQSVSNPNFVQQPLRSPDLERSEGECQTGIESGPDSESTSEGDQKSANENVRGRKDANGSEERQKTEKRSEGGWKSESGSVGERKRESRGNGDLESETGREGGQQIGEGPPGGECKAGRKSENTSDWGRKSKKGLQERESESQFAECRKEGPGREFRAEGAIVNYYGPADALSGHLDDVEENMDLPIVSISLGCKALFLIGGETRDVPPTGIFLRSGDVVLMAGPARRCYHGVPRIFTDALHSDLPPAIQRDSADTDFRPFADYIASSRININVRQVH</sequence>
<dbReference type="EMBL" id="DF237139">
    <property type="protein sequence ID" value="GAQ84473.1"/>
    <property type="molecule type" value="Genomic_DNA"/>
</dbReference>
<dbReference type="PROSITE" id="PS51471">
    <property type="entry name" value="FE2OG_OXY"/>
    <property type="match status" value="1"/>
</dbReference>
<gene>
    <name evidence="9" type="ORF">KFL_001900160</name>
</gene>
<dbReference type="InterPro" id="IPR004574">
    <property type="entry name" value="Alkb"/>
</dbReference>
<reference evidence="9 10" key="1">
    <citation type="journal article" date="2014" name="Nat. Commun.">
        <title>Klebsormidium flaccidum genome reveals primary factors for plant terrestrial adaptation.</title>
        <authorList>
            <person name="Hori K."/>
            <person name="Maruyama F."/>
            <person name="Fujisawa T."/>
            <person name="Togashi T."/>
            <person name="Yamamoto N."/>
            <person name="Seo M."/>
            <person name="Sato S."/>
            <person name="Yamada T."/>
            <person name="Mori H."/>
            <person name="Tajima N."/>
            <person name="Moriyama T."/>
            <person name="Ikeuchi M."/>
            <person name="Watanabe M."/>
            <person name="Wada H."/>
            <person name="Kobayashi K."/>
            <person name="Saito M."/>
            <person name="Masuda T."/>
            <person name="Sasaki-Sekimoto Y."/>
            <person name="Mashiguchi K."/>
            <person name="Awai K."/>
            <person name="Shimojima M."/>
            <person name="Masuda S."/>
            <person name="Iwai M."/>
            <person name="Nobusawa T."/>
            <person name="Narise T."/>
            <person name="Kondo S."/>
            <person name="Saito H."/>
            <person name="Sato R."/>
            <person name="Murakawa M."/>
            <person name="Ihara Y."/>
            <person name="Oshima-Yamada Y."/>
            <person name="Ohtaka K."/>
            <person name="Satoh M."/>
            <person name="Sonobe K."/>
            <person name="Ishii M."/>
            <person name="Ohtani R."/>
            <person name="Kanamori-Sato M."/>
            <person name="Honoki R."/>
            <person name="Miyazaki D."/>
            <person name="Mochizuki H."/>
            <person name="Umetsu J."/>
            <person name="Higashi K."/>
            <person name="Shibata D."/>
            <person name="Kamiya Y."/>
            <person name="Sato N."/>
            <person name="Nakamura Y."/>
            <person name="Tabata S."/>
            <person name="Ida S."/>
            <person name="Kurokawa K."/>
            <person name="Ohta H."/>
        </authorList>
    </citation>
    <scope>NUCLEOTIDE SEQUENCE [LARGE SCALE GENOMIC DNA]</scope>
    <source>
        <strain evidence="9 10">NIES-2285</strain>
    </source>
</reference>
<name>A0A1Y1I1X3_KLENI</name>
<evidence type="ECO:0000256" key="2">
    <source>
        <dbReference type="ARBA" id="ARBA00022723"/>
    </source>
</evidence>
<feature type="compositionally biased region" description="Basic and acidic residues" evidence="7">
    <location>
        <begin position="429"/>
        <end position="465"/>
    </location>
</feature>
<dbReference type="InterPro" id="IPR027450">
    <property type="entry name" value="AlkB-like"/>
</dbReference>
<dbReference type="AlphaFoldDB" id="A0A1Y1I1X3"/>
<evidence type="ECO:0000256" key="7">
    <source>
        <dbReference type="SAM" id="MobiDB-lite"/>
    </source>
</evidence>
<evidence type="ECO:0000313" key="9">
    <source>
        <dbReference type="EMBL" id="GAQ84473.1"/>
    </source>
</evidence>
<feature type="compositionally biased region" description="Basic and acidic residues" evidence="7">
    <location>
        <begin position="355"/>
        <end position="387"/>
    </location>
</feature>
<dbReference type="InterPro" id="IPR037151">
    <property type="entry name" value="AlkB-like_sf"/>
</dbReference>
<dbReference type="GO" id="GO:0035516">
    <property type="term" value="F:broad specificity oxidative DNA demethylase activity"/>
    <property type="evidence" value="ECO:0000318"/>
    <property type="project" value="GO_Central"/>
</dbReference>
<feature type="compositionally biased region" description="Basic and acidic residues" evidence="7">
    <location>
        <begin position="395"/>
        <end position="413"/>
    </location>
</feature>
<dbReference type="SUPFAM" id="SSF51197">
    <property type="entry name" value="Clavaminate synthase-like"/>
    <property type="match status" value="2"/>
</dbReference>
<evidence type="ECO:0000256" key="4">
    <source>
        <dbReference type="ARBA" id="ARBA00023002"/>
    </source>
</evidence>